<keyword evidence="13" id="KW-0520">NAD</keyword>
<dbReference type="PANTHER" id="PTHR12592:SF0">
    <property type="entry name" value="ATP-DEPENDENT (S)-NAD(P)H-HYDRATE DEHYDRATASE"/>
    <property type="match status" value="1"/>
</dbReference>
<feature type="domain" description="YjeF C-terminal" evidence="21">
    <location>
        <begin position="194"/>
        <end position="454"/>
    </location>
</feature>
<comment type="catalytic activity">
    <reaction evidence="1">
        <text>(6R)-NADHX = (6S)-NADHX</text>
        <dbReference type="Rhea" id="RHEA:32215"/>
        <dbReference type="ChEBI" id="CHEBI:64074"/>
        <dbReference type="ChEBI" id="CHEBI:64075"/>
        <dbReference type="EC" id="5.1.99.6"/>
    </reaction>
</comment>
<dbReference type="GO" id="GO:0110051">
    <property type="term" value="P:metabolite repair"/>
    <property type="evidence" value="ECO:0007669"/>
    <property type="project" value="TreeGrafter"/>
</dbReference>
<keyword evidence="9" id="KW-0547">Nucleotide-binding</keyword>
<dbReference type="EMBL" id="UOEF01000187">
    <property type="protein sequence ID" value="VAV94569.1"/>
    <property type="molecule type" value="Genomic_DNA"/>
</dbReference>
<evidence type="ECO:0000256" key="7">
    <source>
        <dbReference type="ARBA" id="ARBA00013129"/>
    </source>
</evidence>
<comment type="function">
    <text evidence="17">Bifunctional enzyme that catalyzes the epimerization of the S- and R-forms of NAD(P)HX and the dehydration of the S-form of NAD(P)HX at the expense of ADP, which is converted to AMP. This allows the repair of both epimers of NAD(P)HX, a damaged form of NAD(P)H that is a result of enzymatic or heat-dependent hydration.</text>
</comment>
<dbReference type="InterPro" id="IPR017953">
    <property type="entry name" value="Carbohydrate_kinase_pred_CS"/>
</dbReference>
<gene>
    <name evidence="23" type="ORF">MNBD_ALPHA04-870</name>
</gene>
<comment type="similarity">
    <text evidence="5">In the C-terminal section; belongs to the NnrD/CARKD family.</text>
</comment>
<dbReference type="HAMAP" id="MF_01965">
    <property type="entry name" value="NADHX_dehydratase"/>
    <property type="match status" value="1"/>
</dbReference>
<keyword evidence="14 23" id="KW-0413">Isomerase</keyword>
<keyword evidence="11" id="KW-0521">NADP</keyword>
<dbReference type="NCBIfam" id="TIGR00196">
    <property type="entry name" value="yjeF_cterm"/>
    <property type="match status" value="1"/>
</dbReference>
<dbReference type="PROSITE" id="PS01050">
    <property type="entry name" value="YJEF_C_2"/>
    <property type="match status" value="1"/>
</dbReference>
<dbReference type="GO" id="GO:0005524">
    <property type="term" value="F:ATP binding"/>
    <property type="evidence" value="ECO:0007669"/>
    <property type="project" value="UniProtKB-KW"/>
</dbReference>
<dbReference type="EC" id="4.2.1.136" evidence="7"/>
<evidence type="ECO:0000256" key="13">
    <source>
        <dbReference type="ARBA" id="ARBA00023027"/>
    </source>
</evidence>
<evidence type="ECO:0000313" key="23">
    <source>
        <dbReference type="EMBL" id="VAV94569.1"/>
    </source>
</evidence>
<evidence type="ECO:0000259" key="21">
    <source>
        <dbReference type="PROSITE" id="PS51383"/>
    </source>
</evidence>
<comment type="cofactor">
    <cofactor evidence="3">
        <name>K(+)</name>
        <dbReference type="ChEBI" id="CHEBI:29103"/>
    </cofactor>
</comment>
<protein>
    <recommendedName>
        <fullName evidence="18">Nicotinamide nucleotide repair protein</fullName>
        <ecNumber evidence="7">4.2.1.136</ecNumber>
        <ecNumber evidence="6">5.1.99.6</ecNumber>
    </recommendedName>
</protein>
<evidence type="ECO:0000256" key="15">
    <source>
        <dbReference type="ARBA" id="ARBA00023239"/>
    </source>
</evidence>
<evidence type="ECO:0000256" key="9">
    <source>
        <dbReference type="ARBA" id="ARBA00022741"/>
    </source>
</evidence>
<dbReference type="PANTHER" id="PTHR12592">
    <property type="entry name" value="ATP-DEPENDENT (S)-NAD(P)H-HYDRATE DEHYDRATASE FAMILY MEMBER"/>
    <property type="match status" value="1"/>
</dbReference>
<dbReference type="InterPro" id="IPR004443">
    <property type="entry name" value="YjeF_N_dom"/>
</dbReference>
<dbReference type="AlphaFoldDB" id="A0A3B0RRR1"/>
<evidence type="ECO:0000256" key="2">
    <source>
        <dbReference type="ARBA" id="ARBA00000909"/>
    </source>
</evidence>
<dbReference type="GO" id="GO:0046872">
    <property type="term" value="F:metal ion binding"/>
    <property type="evidence" value="ECO:0007669"/>
    <property type="project" value="UniProtKB-KW"/>
</dbReference>
<dbReference type="GO" id="GO:0052855">
    <property type="term" value="F:ADP-dependent NAD(P)H-hydrate dehydratase activity"/>
    <property type="evidence" value="ECO:0007669"/>
    <property type="project" value="UniProtKB-EC"/>
</dbReference>
<evidence type="ECO:0000256" key="20">
    <source>
        <dbReference type="ARBA" id="ARBA00049209"/>
    </source>
</evidence>
<dbReference type="Gene3D" id="3.40.50.10260">
    <property type="entry name" value="YjeF N-terminal domain"/>
    <property type="match status" value="1"/>
</dbReference>
<keyword evidence="15 23" id="KW-0456">Lyase</keyword>
<dbReference type="NCBIfam" id="TIGR00197">
    <property type="entry name" value="yjeF_nterm"/>
    <property type="match status" value="1"/>
</dbReference>
<dbReference type="GO" id="GO:0052856">
    <property type="term" value="F:NAD(P)HX epimerase activity"/>
    <property type="evidence" value="ECO:0007669"/>
    <property type="project" value="UniProtKB-EC"/>
</dbReference>
<dbReference type="SUPFAM" id="SSF53613">
    <property type="entry name" value="Ribokinase-like"/>
    <property type="match status" value="1"/>
</dbReference>
<accession>A0A3B0RRR1</accession>
<evidence type="ECO:0000256" key="4">
    <source>
        <dbReference type="ARBA" id="ARBA00006001"/>
    </source>
</evidence>
<dbReference type="CDD" id="cd01171">
    <property type="entry name" value="YXKO-related"/>
    <property type="match status" value="1"/>
</dbReference>
<evidence type="ECO:0000256" key="18">
    <source>
        <dbReference type="ARBA" id="ARBA00032624"/>
    </source>
</evidence>
<comment type="similarity">
    <text evidence="4">In the N-terminal section; belongs to the NnrE/AIBP family.</text>
</comment>
<sequence>MRSAEQSLVGAGVSVDELMLRAGQGAAQYIWRIACGAPCLILCGPGNNGGDGYVIAQWLLDKGVDVTVAVSAEPRTDAAQKAKSLWKGPVVDLHKAEPKDVFVDCLFGTGLSRPVSGSLLEQFKRLSGAARKRIAIDLPSGLNSDTGELLNDLPQYDLTIALGAYKPAHFLRPAKDFSGQVVGVDIGIVAASKLTVLETPEIHPPTPGDYKYTRGLVCVLAGLMPGAARLAAMAAQKSGAGYVKIISAEKLDASSDSIVNQRYSGREELALQLADPRIDIIVTGPGLGRDESSKEILTMALESGKPLILDADALVLLGGETADRLSGHSQDIILTPHEGEFEIISGGQQGDKVTRTKSLAKHTHSTALSKGADTVIASSGGQASISASSSPWLSTAGTGDVLSGVIAARYVVEKNDYLAAKQGQWLHRRAAQLSGPAFSPEMLIDNLPLAVDECLI</sequence>
<keyword evidence="10" id="KW-0067">ATP-binding</keyword>
<comment type="catalytic activity">
    <reaction evidence="20">
        <text>(6S)-NADPHX + ADP = AMP + phosphate + NADPH + H(+)</text>
        <dbReference type="Rhea" id="RHEA:32235"/>
        <dbReference type="ChEBI" id="CHEBI:15378"/>
        <dbReference type="ChEBI" id="CHEBI:43474"/>
        <dbReference type="ChEBI" id="CHEBI:57783"/>
        <dbReference type="ChEBI" id="CHEBI:64076"/>
        <dbReference type="ChEBI" id="CHEBI:456215"/>
        <dbReference type="ChEBI" id="CHEBI:456216"/>
        <dbReference type="EC" id="4.2.1.136"/>
    </reaction>
</comment>
<reference evidence="23" key="1">
    <citation type="submission" date="2018-06" db="EMBL/GenBank/DDBJ databases">
        <authorList>
            <person name="Zhirakovskaya E."/>
        </authorList>
    </citation>
    <scope>NUCLEOTIDE SEQUENCE</scope>
</reference>
<dbReference type="Gene3D" id="3.40.1190.20">
    <property type="match status" value="1"/>
</dbReference>
<dbReference type="PIRSF" id="PIRSF017184">
    <property type="entry name" value="Nnr"/>
    <property type="match status" value="1"/>
</dbReference>
<evidence type="ECO:0000256" key="1">
    <source>
        <dbReference type="ARBA" id="ARBA00000013"/>
    </source>
</evidence>
<comment type="catalytic activity">
    <reaction evidence="19">
        <text>(6S)-NADHX + ADP = AMP + phosphate + NADH + H(+)</text>
        <dbReference type="Rhea" id="RHEA:32223"/>
        <dbReference type="ChEBI" id="CHEBI:15378"/>
        <dbReference type="ChEBI" id="CHEBI:43474"/>
        <dbReference type="ChEBI" id="CHEBI:57945"/>
        <dbReference type="ChEBI" id="CHEBI:64074"/>
        <dbReference type="ChEBI" id="CHEBI:456215"/>
        <dbReference type="ChEBI" id="CHEBI:456216"/>
        <dbReference type="EC" id="4.2.1.136"/>
    </reaction>
</comment>
<proteinExistence type="inferred from homology"/>
<dbReference type="PROSITE" id="PS51385">
    <property type="entry name" value="YJEF_N"/>
    <property type="match status" value="1"/>
</dbReference>
<dbReference type="InterPro" id="IPR036652">
    <property type="entry name" value="YjeF_N_dom_sf"/>
</dbReference>
<evidence type="ECO:0000256" key="8">
    <source>
        <dbReference type="ARBA" id="ARBA00022723"/>
    </source>
</evidence>
<comment type="catalytic activity">
    <reaction evidence="2">
        <text>(6R)-NADPHX = (6S)-NADPHX</text>
        <dbReference type="Rhea" id="RHEA:32227"/>
        <dbReference type="ChEBI" id="CHEBI:64076"/>
        <dbReference type="ChEBI" id="CHEBI:64077"/>
        <dbReference type="EC" id="5.1.99.6"/>
    </reaction>
</comment>
<evidence type="ECO:0000256" key="17">
    <source>
        <dbReference type="ARBA" id="ARBA00025153"/>
    </source>
</evidence>
<evidence type="ECO:0000256" key="19">
    <source>
        <dbReference type="ARBA" id="ARBA00048238"/>
    </source>
</evidence>
<keyword evidence="16" id="KW-0511">Multifunctional enzyme</keyword>
<evidence type="ECO:0000256" key="6">
    <source>
        <dbReference type="ARBA" id="ARBA00012228"/>
    </source>
</evidence>
<dbReference type="EC" id="5.1.99.6" evidence="6"/>
<evidence type="ECO:0000256" key="10">
    <source>
        <dbReference type="ARBA" id="ARBA00022840"/>
    </source>
</evidence>
<evidence type="ECO:0000259" key="22">
    <source>
        <dbReference type="PROSITE" id="PS51385"/>
    </source>
</evidence>
<evidence type="ECO:0000256" key="5">
    <source>
        <dbReference type="ARBA" id="ARBA00009524"/>
    </source>
</evidence>
<evidence type="ECO:0000256" key="16">
    <source>
        <dbReference type="ARBA" id="ARBA00023268"/>
    </source>
</evidence>
<name>A0A3B0RRR1_9ZZZZ</name>
<dbReference type="InterPro" id="IPR000631">
    <property type="entry name" value="CARKD"/>
</dbReference>
<keyword evidence="12" id="KW-0630">Potassium</keyword>
<dbReference type="HAMAP" id="MF_01966">
    <property type="entry name" value="NADHX_epimerase"/>
    <property type="match status" value="1"/>
</dbReference>
<dbReference type="InterPro" id="IPR029056">
    <property type="entry name" value="Ribokinase-like"/>
</dbReference>
<evidence type="ECO:0000256" key="14">
    <source>
        <dbReference type="ARBA" id="ARBA00023235"/>
    </source>
</evidence>
<dbReference type="Pfam" id="PF03853">
    <property type="entry name" value="YjeF_N"/>
    <property type="match status" value="1"/>
</dbReference>
<dbReference type="Pfam" id="PF01256">
    <property type="entry name" value="Carb_kinase"/>
    <property type="match status" value="1"/>
</dbReference>
<keyword evidence="8" id="KW-0479">Metal-binding</keyword>
<evidence type="ECO:0000256" key="12">
    <source>
        <dbReference type="ARBA" id="ARBA00022958"/>
    </source>
</evidence>
<dbReference type="PROSITE" id="PS51383">
    <property type="entry name" value="YJEF_C_3"/>
    <property type="match status" value="1"/>
</dbReference>
<feature type="domain" description="YjeF N-terminal" evidence="22">
    <location>
        <begin position="1"/>
        <end position="194"/>
    </location>
</feature>
<organism evidence="23">
    <name type="scientific">hydrothermal vent metagenome</name>
    <dbReference type="NCBI Taxonomy" id="652676"/>
    <lineage>
        <taxon>unclassified sequences</taxon>
        <taxon>metagenomes</taxon>
        <taxon>ecological metagenomes</taxon>
    </lineage>
</organism>
<dbReference type="SUPFAM" id="SSF64153">
    <property type="entry name" value="YjeF N-terminal domain-like"/>
    <property type="match status" value="1"/>
</dbReference>
<dbReference type="InterPro" id="IPR030677">
    <property type="entry name" value="Nnr"/>
</dbReference>
<evidence type="ECO:0000256" key="3">
    <source>
        <dbReference type="ARBA" id="ARBA00001958"/>
    </source>
</evidence>
<evidence type="ECO:0000256" key="11">
    <source>
        <dbReference type="ARBA" id="ARBA00022857"/>
    </source>
</evidence>